<proteinExistence type="predicted"/>
<feature type="region of interest" description="Disordered" evidence="1">
    <location>
        <begin position="1"/>
        <end position="27"/>
    </location>
</feature>
<dbReference type="AlphaFoldDB" id="A0A0A8YYG6"/>
<name>A0A0A8YYG6_ARUDO</name>
<evidence type="ECO:0000256" key="1">
    <source>
        <dbReference type="SAM" id="MobiDB-lite"/>
    </source>
</evidence>
<dbReference type="EMBL" id="GBRH01267412">
    <property type="protein sequence ID" value="JAD30483.1"/>
    <property type="molecule type" value="Transcribed_RNA"/>
</dbReference>
<reference evidence="2" key="1">
    <citation type="submission" date="2014-09" db="EMBL/GenBank/DDBJ databases">
        <authorList>
            <person name="Magalhaes I.L.F."/>
            <person name="Oliveira U."/>
            <person name="Santos F.R."/>
            <person name="Vidigal T.H.D.A."/>
            <person name="Brescovit A.D."/>
            <person name="Santos A.J."/>
        </authorList>
    </citation>
    <scope>NUCLEOTIDE SEQUENCE</scope>
    <source>
        <tissue evidence="2">Shoot tissue taken approximately 20 cm above the soil surface</tissue>
    </source>
</reference>
<protein>
    <submittedName>
        <fullName evidence="2">Uncharacterized protein</fullName>
    </submittedName>
</protein>
<reference evidence="2" key="2">
    <citation type="journal article" date="2015" name="Data Brief">
        <title>Shoot transcriptome of the giant reed, Arundo donax.</title>
        <authorList>
            <person name="Barrero R.A."/>
            <person name="Guerrero F.D."/>
            <person name="Moolhuijzen P."/>
            <person name="Goolsby J.A."/>
            <person name="Tidwell J."/>
            <person name="Bellgard S.E."/>
            <person name="Bellgard M.I."/>
        </authorList>
    </citation>
    <scope>NUCLEOTIDE SEQUENCE</scope>
    <source>
        <tissue evidence="2">Shoot tissue taken approximately 20 cm above the soil surface</tissue>
    </source>
</reference>
<organism evidence="2">
    <name type="scientific">Arundo donax</name>
    <name type="common">Giant reed</name>
    <name type="synonym">Donax arundinaceus</name>
    <dbReference type="NCBI Taxonomy" id="35708"/>
    <lineage>
        <taxon>Eukaryota</taxon>
        <taxon>Viridiplantae</taxon>
        <taxon>Streptophyta</taxon>
        <taxon>Embryophyta</taxon>
        <taxon>Tracheophyta</taxon>
        <taxon>Spermatophyta</taxon>
        <taxon>Magnoliopsida</taxon>
        <taxon>Liliopsida</taxon>
        <taxon>Poales</taxon>
        <taxon>Poaceae</taxon>
        <taxon>PACMAD clade</taxon>
        <taxon>Arundinoideae</taxon>
        <taxon>Arundineae</taxon>
        <taxon>Arundo</taxon>
    </lineage>
</organism>
<accession>A0A0A8YYG6</accession>
<evidence type="ECO:0000313" key="2">
    <source>
        <dbReference type="EMBL" id="JAD30483.1"/>
    </source>
</evidence>
<sequence>MAANGQREQEQGTRFFPRRNVQPVEIS</sequence>